<sequence length="381" mass="43624">MSKEFWATLMRQPQEIEEGKSFLMDLPLIEEVVADHIQMLGSLRSTLSDLRIELHSEQEKEILGFETEIRAKLDELYQLTKDSRDSIIREFQARNIVPNGRLERDDHAGGEGIPEILKESDLIEDNASYMEGVENEDLYNEAVEEEELDERDADPDAAPDAAPNAAPDAAPNLDADGPQAMDEDRDPGDEAAHDAVPEEPEAGQDPLDDDQQVEPDQEEVEQIGNRIEEEMRNVEQAIRNFDDMLFQLEAEPICQPRRFDHGRIHKPLEKRMKCAFCDAIGSHYSDSCMVVSDARSRRMLIEEKDKCERCLERICARGYACKKYHVTCFHCRNTGHHSALCPLPERSDVIRRQLQNAREGRWAALSRMEELRRELALLRNA</sequence>
<dbReference type="WBParaSite" id="HPBE_0001690601-mRNA-1">
    <property type="protein sequence ID" value="HPBE_0001690601-mRNA-1"/>
    <property type="gene ID" value="HPBE_0001690601"/>
</dbReference>
<feature type="compositionally biased region" description="Acidic residues" evidence="1">
    <location>
        <begin position="143"/>
        <end position="157"/>
    </location>
</feature>
<protein>
    <submittedName>
        <fullName evidence="4">CCHC-type domain-containing protein</fullName>
    </submittedName>
</protein>
<name>A0A183G5J8_HELPZ</name>
<feature type="compositionally biased region" description="Low complexity" evidence="1">
    <location>
        <begin position="158"/>
        <end position="176"/>
    </location>
</feature>
<evidence type="ECO:0000256" key="1">
    <source>
        <dbReference type="SAM" id="MobiDB-lite"/>
    </source>
</evidence>
<reference evidence="2 3" key="1">
    <citation type="submission" date="2018-11" db="EMBL/GenBank/DDBJ databases">
        <authorList>
            <consortium name="Pathogen Informatics"/>
        </authorList>
    </citation>
    <scope>NUCLEOTIDE SEQUENCE [LARGE SCALE GENOMIC DNA]</scope>
</reference>
<feature type="region of interest" description="Disordered" evidence="1">
    <location>
        <begin position="101"/>
        <end position="124"/>
    </location>
</feature>
<dbReference type="EMBL" id="UZAH01029680">
    <property type="protein sequence ID" value="VDP07373.1"/>
    <property type="molecule type" value="Genomic_DNA"/>
</dbReference>
<evidence type="ECO:0000313" key="2">
    <source>
        <dbReference type="EMBL" id="VDP07373.1"/>
    </source>
</evidence>
<dbReference type="Proteomes" id="UP000050761">
    <property type="component" value="Unassembled WGS sequence"/>
</dbReference>
<accession>A0A3P8EEZ5</accession>
<evidence type="ECO:0000313" key="4">
    <source>
        <dbReference type="WBParaSite" id="HPBE_0001690601-mRNA-1"/>
    </source>
</evidence>
<feature type="compositionally biased region" description="Acidic residues" evidence="1">
    <location>
        <begin position="197"/>
        <end position="221"/>
    </location>
</feature>
<dbReference type="AlphaFoldDB" id="A0A183G5J8"/>
<keyword evidence="3" id="KW-1185">Reference proteome</keyword>
<accession>A0A183G5J8</accession>
<evidence type="ECO:0000313" key="3">
    <source>
        <dbReference type="Proteomes" id="UP000050761"/>
    </source>
</evidence>
<feature type="region of interest" description="Disordered" evidence="1">
    <location>
        <begin position="143"/>
        <end position="228"/>
    </location>
</feature>
<organism evidence="3 4">
    <name type="scientific">Heligmosomoides polygyrus</name>
    <name type="common">Parasitic roundworm</name>
    <dbReference type="NCBI Taxonomy" id="6339"/>
    <lineage>
        <taxon>Eukaryota</taxon>
        <taxon>Metazoa</taxon>
        <taxon>Ecdysozoa</taxon>
        <taxon>Nematoda</taxon>
        <taxon>Chromadorea</taxon>
        <taxon>Rhabditida</taxon>
        <taxon>Rhabditina</taxon>
        <taxon>Rhabditomorpha</taxon>
        <taxon>Strongyloidea</taxon>
        <taxon>Heligmosomidae</taxon>
        <taxon>Heligmosomoides</taxon>
    </lineage>
</organism>
<gene>
    <name evidence="2" type="ORF">HPBE_LOCUS16905</name>
</gene>
<proteinExistence type="predicted"/>
<dbReference type="OrthoDB" id="5876511at2759"/>
<reference evidence="4" key="2">
    <citation type="submission" date="2019-09" db="UniProtKB">
        <authorList>
            <consortium name="WormBaseParasite"/>
        </authorList>
    </citation>
    <scope>IDENTIFICATION</scope>
</reference>